<accession>A0AAU3HUE4</accession>
<evidence type="ECO:0000313" key="2">
    <source>
        <dbReference type="EMBL" id="WTZ06606.1"/>
    </source>
</evidence>
<evidence type="ECO:0000256" key="1">
    <source>
        <dbReference type="SAM" id="MobiDB-lite"/>
    </source>
</evidence>
<dbReference type="EMBL" id="CP109546">
    <property type="protein sequence ID" value="WTZ14480.1"/>
    <property type="molecule type" value="Genomic_DNA"/>
</dbReference>
<dbReference type="InterPro" id="IPR035172">
    <property type="entry name" value="DUF5302"/>
</dbReference>
<proteinExistence type="predicted"/>
<feature type="region of interest" description="Disordered" evidence="1">
    <location>
        <begin position="1"/>
        <end position="60"/>
    </location>
</feature>
<reference evidence="2" key="1">
    <citation type="submission" date="2022-10" db="EMBL/GenBank/DDBJ databases">
        <title>The complete genomes of actinobacterial strains from the NBC collection.</title>
        <authorList>
            <person name="Joergensen T.S."/>
            <person name="Alvarez Arevalo M."/>
            <person name="Sterndorff E.B."/>
            <person name="Faurdal D."/>
            <person name="Vuksanovic O."/>
            <person name="Mourched A.-S."/>
            <person name="Charusanti P."/>
            <person name="Shaw S."/>
            <person name="Blin K."/>
            <person name="Weber T."/>
        </authorList>
    </citation>
    <scope>NUCLEOTIDE SEQUENCE</scope>
    <source>
        <strain evidence="2">NBC_01393</strain>
    </source>
</reference>
<dbReference type="EMBL" id="CP109546">
    <property type="protein sequence ID" value="WTZ06606.1"/>
    <property type="molecule type" value="Genomic_DNA"/>
</dbReference>
<feature type="compositionally biased region" description="Low complexity" evidence="1">
    <location>
        <begin position="1"/>
        <end position="11"/>
    </location>
</feature>
<feature type="compositionally biased region" description="Basic and acidic residues" evidence="1">
    <location>
        <begin position="12"/>
        <end position="40"/>
    </location>
</feature>
<name>A0AAU3HUE4_9ACTN</name>
<organism evidence="2">
    <name type="scientific">Streptomyces sp. NBC_01393</name>
    <dbReference type="NCBI Taxonomy" id="2903851"/>
    <lineage>
        <taxon>Bacteria</taxon>
        <taxon>Bacillati</taxon>
        <taxon>Actinomycetota</taxon>
        <taxon>Actinomycetes</taxon>
        <taxon>Kitasatosporales</taxon>
        <taxon>Streptomycetaceae</taxon>
        <taxon>Streptomyces</taxon>
    </lineage>
</organism>
<dbReference type="Pfam" id="PF17227">
    <property type="entry name" value="DUF5302"/>
    <property type="match status" value="1"/>
</dbReference>
<evidence type="ECO:0000313" key="3">
    <source>
        <dbReference type="EMBL" id="WTZ14480.1"/>
    </source>
</evidence>
<protein>
    <submittedName>
        <fullName evidence="2">DUF5302 domain-containing protein</fullName>
    </submittedName>
</protein>
<dbReference type="AlphaFoldDB" id="A0AAU3HUE4"/>
<gene>
    <name evidence="2" type="ORF">OG699_00305</name>
    <name evidence="3" type="ORF">OG699_44955</name>
</gene>
<sequence>MAETPENNSTENENRRKFREALARKRNTNRDRQAHEDGRLKVKGMSGPAGQKRQFRRKSG</sequence>